<sequence>MASFDGGGQYDPQGPRYDQYGQEIHYDDYPETGMDTVGPTLGGRLSWMASMLGAVGSLALVVGIGVWGVKLVVRDVSGVPVVRAIEGPMRIQPENPGGQRADHQGLAVNNVAARGTAAPPPDRLVLAPRPVDLAEEDGPMGEINPSQEEVETARPVTDGAVAAFKQGSVDALVAELTKDVQPMVHNAVLTGDAPNEQLAAITQPDPLPAIDPADLVAQLPDPDLLEAPGVRRSPRPIMRPARAVPSGKVIKASLNDAINAAVESAAGLEVNASEIPAGTRLAQLGAFESPEIARSEWDRLSGQFSDYMSDKQRVVQKATSNGRTFYRLRAMGFSDMSDARRFCATLGAERVDCIPVTIR</sequence>
<name>A0ABT0Q079_9RHOB</name>
<evidence type="ECO:0000256" key="2">
    <source>
        <dbReference type="SAM" id="Phobius"/>
    </source>
</evidence>
<keyword evidence="2" id="KW-0812">Transmembrane</keyword>
<dbReference type="Gene3D" id="3.30.70.1070">
    <property type="entry name" value="Sporulation related repeat"/>
    <property type="match status" value="1"/>
</dbReference>
<dbReference type="InterPro" id="IPR007730">
    <property type="entry name" value="SPOR-like_dom"/>
</dbReference>
<evidence type="ECO:0000313" key="5">
    <source>
        <dbReference type="Proteomes" id="UP001203880"/>
    </source>
</evidence>
<dbReference type="RefSeq" id="WP_249707590.1">
    <property type="nucleotide sequence ID" value="NZ_JAMFMB010000005.1"/>
</dbReference>
<proteinExistence type="predicted"/>
<keyword evidence="2" id="KW-0472">Membrane</keyword>
<keyword evidence="2" id="KW-1133">Transmembrane helix</keyword>
<feature type="domain" description="SPOR" evidence="3">
    <location>
        <begin position="274"/>
        <end position="359"/>
    </location>
</feature>
<dbReference type="EMBL" id="JAMFMB010000005">
    <property type="protein sequence ID" value="MCL6283017.1"/>
    <property type="molecule type" value="Genomic_DNA"/>
</dbReference>
<dbReference type="InterPro" id="IPR036680">
    <property type="entry name" value="SPOR-like_sf"/>
</dbReference>
<comment type="caution">
    <text evidence="4">The sequence shown here is derived from an EMBL/GenBank/DDBJ whole genome shotgun (WGS) entry which is preliminary data.</text>
</comment>
<reference evidence="4" key="1">
    <citation type="submission" date="2022-05" db="EMBL/GenBank/DDBJ databases">
        <authorList>
            <person name="Park J.-S."/>
        </authorList>
    </citation>
    <scope>NUCLEOTIDE SEQUENCE</scope>
    <source>
        <strain evidence="4">2012CJ41-6</strain>
    </source>
</reference>
<feature type="region of interest" description="Disordered" evidence="1">
    <location>
        <begin position="1"/>
        <end position="20"/>
    </location>
</feature>
<evidence type="ECO:0000259" key="3">
    <source>
        <dbReference type="PROSITE" id="PS51724"/>
    </source>
</evidence>
<evidence type="ECO:0000313" key="4">
    <source>
        <dbReference type="EMBL" id="MCL6283017.1"/>
    </source>
</evidence>
<protein>
    <submittedName>
        <fullName evidence="4">SPOR domain-containing protein</fullName>
    </submittedName>
</protein>
<dbReference type="Pfam" id="PF05036">
    <property type="entry name" value="SPOR"/>
    <property type="match status" value="1"/>
</dbReference>
<evidence type="ECO:0000256" key="1">
    <source>
        <dbReference type="SAM" id="MobiDB-lite"/>
    </source>
</evidence>
<accession>A0ABT0Q079</accession>
<dbReference type="PROSITE" id="PS51724">
    <property type="entry name" value="SPOR"/>
    <property type="match status" value="1"/>
</dbReference>
<gene>
    <name evidence="4" type="ORF">M3P21_05670</name>
</gene>
<keyword evidence="5" id="KW-1185">Reference proteome</keyword>
<organism evidence="4 5">
    <name type="scientific">Ruegeria spongiae</name>
    <dbReference type="NCBI Taxonomy" id="2942209"/>
    <lineage>
        <taxon>Bacteria</taxon>
        <taxon>Pseudomonadati</taxon>
        <taxon>Pseudomonadota</taxon>
        <taxon>Alphaproteobacteria</taxon>
        <taxon>Rhodobacterales</taxon>
        <taxon>Roseobacteraceae</taxon>
        <taxon>Ruegeria</taxon>
    </lineage>
</organism>
<feature type="transmembrane region" description="Helical" evidence="2">
    <location>
        <begin position="47"/>
        <end position="69"/>
    </location>
</feature>
<dbReference type="Proteomes" id="UP001203880">
    <property type="component" value="Unassembled WGS sequence"/>
</dbReference>